<name>A0A386KRS7_9CAUD</name>
<reference evidence="1 2" key="1">
    <citation type="submission" date="2018-08" db="EMBL/GenBank/DDBJ databases">
        <title>The isolation and characterization of a novel rhizosphere caulophage that is similar to lambdoid phages.</title>
        <authorList>
            <person name="Berrios L."/>
            <person name="Ely B."/>
        </authorList>
    </citation>
    <scope>NUCLEOTIDE SEQUENCE [LARGE SCALE GENOMIC DNA]</scope>
</reference>
<dbReference type="EMBL" id="MH884648">
    <property type="protein sequence ID" value="AYD87699.1"/>
    <property type="molecule type" value="Genomic_DNA"/>
</dbReference>
<protein>
    <submittedName>
        <fullName evidence="1">VRR-NUC domain-containing protein</fullName>
    </submittedName>
</protein>
<proteinExistence type="predicted"/>
<dbReference type="Proteomes" id="UP000269323">
    <property type="component" value="Segment"/>
</dbReference>
<evidence type="ECO:0000313" key="1">
    <source>
        <dbReference type="EMBL" id="AYD87699.1"/>
    </source>
</evidence>
<keyword evidence="2" id="KW-1185">Reference proteome</keyword>
<sequence length="215" mass="23874">MTRVTVKGAEQLAAALEDARKSAAKAIRAQLVKRAAGGGPPVDESEDTLHLRMASHLHQLLPGANPRMIAKATKAVPKTDRTPRIPARPAVYEPAHPWAMWWHTPNQGKRSVVTGNQFVRMGMRKGFADFGLAFSLDVERPADTQMPTPTIAQLCVLEAKAGDGKLSPEQERFRDDCQRLGVWWAEVRSVKDVDAFLRAQLAPWGRELPTVRIWE</sequence>
<dbReference type="GO" id="GO:0003676">
    <property type="term" value="F:nucleic acid binding"/>
    <property type="evidence" value="ECO:0007669"/>
    <property type="project" value="InterPro"/>
</dbReference>
<accession>A0A386KRS7</accession>
<dbReference type="Gene3D" id="3.40.1350.10">
    <property type="match status" value="1"/>
</dbReference>
<dbReference type="InterPro" id="IPR011856">
    <property type="entry name" value="tRNA_endonuc-like_dom_sf"/>
</dbReference>
<organism evidence="1 2">
    <name type="scientific">Caulobacter phage Kronos</name>
    <dbReference type="NCBI Taxonomy" id="2340873"/>
    <lineage>
        <taxon>Viruses</taxon>
        <taxon>Duplodnaviria</taxon>
        <taxon>Heunggongvirae</taxon>
        <taxon>Uroviricota</taxon>
        <taxon>Caudoviricetes</taxon>
        <taxon>Caudoviricetes incertae sedis</taxon>
        <taxon>Kronosvirus</taxon>
        <taxon>Kronosvirus pelion</taxon>
    </lineage>
</organism>
<evidence type="ECO:0000313" key="2">
    <source>
        <dbReference type="Proteomes" id="UP000269323"/>
    </source>
</evidence>